<evidence type="ECO:0000313" key="2">
    <source>
        <dbReference type="Proteomes" id="UP000181884"/>
    </source>
</evidence>
<keyword evidence="2" id="KW-1185">Reference proteome</keyword>
<dbReference type="Proteomes" id="UP000181884">
    <property type="component" value="Unassembled WGS sequence"/>
</dbReference>
<dbReference type="EMBL" id="JXKH01000003">
    <property type="protein sequence ID" value="OJG18742.1"/>
    <property type="molecule type" value="Genomic_DNA"/>
</dbReference>
<reference evidence="1 2" key="1">
    <citation type="submission" date="2014-12" db="EMBL/GenBank/DDBJ databases">
        <title>Draft genome sequences of 29 type strains of Enterococci.</title>
        <authorList>
            <person name="Zhong Z."/>
            <person name="Sun Z."/>
            <person name="Liu W."/>
            <person name="Zhang W."/>
            <person name="Zhang H."/>
        </authorList>
    </citation>
    <scope>NUCLEOTIDE SEQUENCE [LARGE SCALE GENOMIC DNA]</scope>
    <source>
        <strain evidence="1 2">DSM 17029</strain>
    </source>
</reference>
<organism evidence="1 2">
    <name type="scientific">Enterococcus canis</name>
    <dbReference type="NCBI Taxonomy" id="214095"/>
    <lineage>
        <taxon>Bacteria</taxon>
        <taxon>Bacillati</taxon>
        <taxon>Bacillota</taxon>
        <taxon>Bacilli</taxon>
        <taxon>Lactobacillales</taxon>
        <taxon>Enterococcaceae</taxon>
        <taxon>Enterococcus</taxon>
    </lineage>
</organism>
<gene>
    <name evidence="1" type="ORF">RU97_GL001360</name>
</gene>
<name>A0A1L8RGC2_9ENTE</name>
<dbReference type="AlphaFoldDB" id="A0A1L8RGC2"/>
<protein>
    <submittedName>
        <fullName evidence="1">Uncharacterized protein</fullName>
    </submittedName>
</protein>
<accession>A0A1L8RGC2</accession>
<sequence length="48" mass="5652">MENYTDLSVKTLEDNFKVDGRKGTELLSAQFCKKVYQLIQSEKYTFIE</sequence>
<dbReference type="RefSeq" id="WP_157490289.1">
    <property type="nucleotide sequence ID" value="NZ_JXKH01000003.1"/>
</dbReference>
<comment type="caution">
    <text evidence="1">The sequence shown here is derived from an EMBL/GenBank/DDBJ whole genome shotgun (WGS) entry which is preliminary data.</text>
</comment>
<evidence type="ECO:0000313" key="1">
    <source>
        <dbReference type="EMBL" id="OJG18742.1"/>
    </source>
</evidence>
<proteinExistence type="predicted"/>